<evidence type="ECO:0000313" key="8">
    <source>
        <dbReference type="Proteomes" id="UP000503447"/>
    </source>
</evidence>
<keyword evidence="8" id="KW-1185">Reference proteome</keyword>
<keyword evidence="2" id="KW-0547">Nucleotide-binding</keyword>
<dbReference type="InterPro" id="IPR011009">
    <property type="entry name" value="Kinase-like_dom_sf"/>
</dbReference>
<proteinExistence type="predicted"/>
<dbReference type="GO" id="GO:0005524">
    <property type="term" value="F:ATP binding"/>
    <property type="evidence" value="ECO:0007669"/>
    <property type="project" value="UniProtKB-KW"/>
</dbReference>
<dbReference type="InterPro" id="IPR000719">
    <property type="entry name" value="Prot_kinase_dom"/>
</dbReference>
<organism evidence="7 8">
    <name type="scientific">Frigoriglobus tundricola</name>
    <dbReference type="NCBI Taxonomy" id="2774151"/>
    <lineage>
        <taxon>Bacteria</taxon>
        <taxon>Pseudomonadati</taxon>
        <taxon>Planctomycetota</taxon>
        <taxon>Planctomycetia</taxon>
        <taxon>Gemmatales</taxon>
        <taxon>Gemmataceae</taxon>
        <taxon>Frigoriglobus</taxon>
    </lineage>
</organism>
<evidence type="ECO:0000259" key="6">
    <source>
        <dbReference type="PROSITE" id="PS50011"/>
    </source>
</evidence>
<dbReference type="Gene3D" id="1.10.510.10">
    <property type="entry name" value="Transferase(Phosphotransferase) domain 1"/>
    <property type="match status" value="1"/>
</dbReference>
<feature type="compositionally biased region" description="Low complexity" evidence="5">
    <location>
        <begin position="459"/>
        <end position="469"/>
    </location>
</feature>
<feature type="region of interest" description="Disordered" evidence="5">
    <location>
        <begin position="443"/>
        <end position="478"/>
    </location>
</feature>
<evidence type="ECO:0000256" key="4">
    <source>
        <dbReference type="ARBA" id="ARBA00022840"/>
    </source>
</evidence>
<dbReference type="KEGG" id="ftj:FTUN_3233"/>
<name>A0A6M5YNK6_9BACT</name>
<evidence type="ECO:0000256" key="5">
    <source>
        <dbReference type="SAM" id="MobiDB-lite"/>
    </source>
</evidence>
<keyword evidence="4" id="KW-0067">ATP-binding</keyword>
<dbReference type="Gene3D" id="3.30.200.20">
    <property type="entry name" value="Phosphorylase Kinase, domain 1"/>
    <property type="match status" value="1"/>
</dbReference>
<reference evidence="8" key="1">
    <citation type="submission" date="2020-05" db="EMBL/GenBank/DDBJ databases">
        <title>Frigoriglobus tundricola gen. nov., sp. nov., a psychrotolerant cellulolytic planctomycete of the family Gemmataceae with two divergent copies of 16S rRNA gene.</title>
        <authorList>
            <person name="Kulichevskaya I.S."/>
            <person name="Ivanova A.A."/>
            <person name="Naumoff D.G."/>
            <person name="Beletsky A.V."/>
            <person name="Rijpstra W.I.C."/>
            <person name="Sinninghe Damste J.S."/>
            <person name="Mardanov A.V."/>
            <person name="Ravin N.V."/>
            <person name="Dedysh S.N."/>
        </authorList>
    </citation>
    <scope>NUCLEOTIDE SEQUENCE [LARGE SCALE GENOMIC DNA]</scope>
    <source>
        <strain evidence="8">PL17</strain>
    </source>
</reference>
<dbReference type="Pfam" id="PF00069">
    <property type="entry name" value="Pkinase"/>
    <property type="match status" value="1"/>
</dbReference>
<dbReference type="GO" id="GO:0004674">
    <property type="term" value="F:protein serine/threonine kinase activity"/>
    <property type="evidence" value="ECO:0007669"/>
    <property type="project" value="TreeGrafter"/>
</dbReference>
<dbReference type="EMBL" id="CP053452">
    <property type="protein sequence ID" value="QJW95679.1"/>
    <property type="molecule type" value="Genomic_DNA"/>
</dbReference>
<dbReference type="PANTHER" id="PTHR43289:SF6">
    <property type="entry name" value="SERINE_THREONINE-PROTEIN KINASE NEKL-3"/>
    <property type="match status" value="1"/>
</dbReference>
<keyword evidence="1" id="KW-0808">Transferase</keyword>
<dbReference type="AlphaFoldDB" id="A0A6M5YNK6"/>
<gene>
    <name evidence="7" type="ORF">FTUN_3233</name>
</gene>
<evidence type="ECO:0000313" key="7">
    <source>
        <dbReference type="EMBL" id="QJW95679.1"/>
    </source>
</evidence>
<evidence type="ECO:0000256" key="1">
    <source>
        <dbReference type="ARBA" id="ARBA00022679"/>
    </source>
</evidence>
<feature type="domain" description="Protein kinase" evidence="6">
    <location>
        <begin position="9"/>
        <end position="264"/>
    </location>
</feature>
<sequence>MIGARVGNWYVEEEIGRGALGVVYRARGYDDPDRRAAVKVFTEVRDPAAVQRLAAELLPVQRLDHANIVKTFDSGTHGGLPFVASELVTGTDFAKLLEGGRRPWREVLAVAVQVARALKHAHNRNVLHRDLKPAHLMLTADGTLKVLAFGVAKVFPPPATHHPAIGSAAYQPPEAASGKSLTRRSDLYSLGGVLYTLVTGRPPFAAGSVVELMHKQCYTLPERPAMIVPDLPPELDEFVCTLLDKNPARRPGTAAAVIEELERLRGKLERKGEQVAWPAKLTPDTAEAPALSALMGGAGEGPGREPEPRPLLKRPVVVIPLFVLVLSGLVLPFVWPTPSADELYTAAQPLLASENPDDWDAAFEKYLDPLARKYPDRYKGEIEAARQRARDRRELRRAVADGAKADPHTDAERGYLLGLRLAQAGDAEGARRTWTAVVRVRAGRVGEAVGGPRERRAGGARPPGAPSGARPDRPRAAP</sequence>
<dbReference type="RefSeq" id="WP_171471421.1">
    <property type="nucleotide sequence ID" value="NZ_CP053452.2"/>
</dbReference>
<dbReference type="Proteomes" id="UP000503447">
    <property type="component" value="Chromosome"/>
</dbReference>
<evidence type="ECO:0000256" key="3">
    <source>
        <dbReference type="ARBA" id="ARBA00022777"/>
    </source>
</evidence>
<dbReference type="CDD" id="cd14014">
    <property type="entry name" value="STKc_PknB_like"/>
    <property type="match status" value="1"/>
</dbReference>
<accession>A0A6M5YNK6</accession>
<dbReference type="PANTHER" id="PTHR43289">
    <property type="entry name" value="MITOGEN-ACTIVATED PROTEIN KINASE KINASE KINASE 20-RELATED"/>
    <property type="match status" value="1"/>
</dbReference>
<protein>
    <recommendedName>
        <fullName evidence="6">Protein kinase domain-containing protein</fullName>
    </recommendedName>
</protein>
<evidence type="ECO:0000256" key="2">
    <source>
        <dbReference type="ARBA" id="ARBA00022741"/>
    </source>
</evidence>
<dbReference type="PROSITE" id="PS50011">
    <property type="entry name" value="PROTEIN_KINASE_DOM"/>
    <property type="match status" value="1"/>
</dbReference>
<keyword evidence="3" id="KW-0418">Kinase</keyword>
<dbReference type="SUPFAM" id="SSF56112">
    <property type="entry name" value="Protein kinase-like (PK-like)"/>
    <property type="match status" value="1"/>
</dbReference>